<organism evidence="1 2">
    <name type="scientific">Methanosarcina mazei</name>
    <name type="common">Methanosarcina frisia</name>
    <dbReference type="NCBI Taxonomy" id="2209"/>
    <lineage>
        <taxon>Archaea</taxon>
        <taxon>Methanobacteriati</taxon>
        <taxon>Methanobacteriota</taxon>
        <taxon>Stenosarchaea group</taxon>
        <taxon>Methanomicrobia</taxon>
        <taxon>Methanosarcinales</taxon>
        <taxon>Methanosarcinaceae</taxon>
        <taxon>Methanosarcina</taxon>
    </lineage>
</organism>
<protein>
    <recommendedName>
        <fullName evidence="3">Xylose isomerase-like TIM barrel domain-containing protein</fullName>
    </recommendedName>
</protein>
<sequence length="122" mass="14575">CIPIYLEYSGYNDKFYKPDDWINLIKNYPKLGICLDIGHFYIACQMYGFDYFEELNKMLPYIKVMDVWNTKGIEDLEKYGHIPVHPEQTVQDGWIDVERTLREVLLYNSNICIGLEPYIDYK</sequence>
<dbReference type="Gene3D" id="3.20.20.150">
    <property type="entry name" value="Divalent-metal-dependent TIM barrel enzymes"/>
    <property type="match status" value="1"/>
</dbReference>
<proteinExistence type="predicted"/>
<dbReference type="InterPro" id="IPR036237">
    <property type="entry name" value="Xyl_isomerase-like_sf"/>
</dbReference>
<evidence type="ECO:0000313" key="2">
    <source>
        <dbReference type="Proteomes" id="UP000034692"/>
    </source>
</evidence>
<dbReference type="AlphaFoldDB" id="A0A0F8PNB6"/>
<comment type="caution">
    <text evidence="1">The sequence shown here is derived from an EMBL/GenBank/DDBJ whole genome shotgun (WGS) entry which is preliminary data.</text>
</comment>
<accession>A0A0F8PNB6</accession>
<feature type="non-terminal residue" evidence="1">
    <location>
        <position position="122"/>
    </location>
</feature>
<gene>
    <name evidence="1" type="ORF">DU75_20550</name>
</gene>
<dbReference type="PATRIC" id="fig|2209.54.peg.4417"/>
<dbReference type="EMBL" id="JJQO01000173">
    <property type="protein sequence ID" value="KKH64088.1"/>
    <property type="molecule type" value="Genomic_DNA"/>
</dbReference>
<name>A0A0F8PNB6_METMZ</name>
<dbReference type="Proteomes" id="UP000034692">
    <property type="component" value="Unassembled WGS sequence"/>
</dbReference>
<reference evidence="1 2" key="1">
    <citation type="journal article" date="2015" name="ISME J.">
        <title>Genomic and phenotypic differentiation among Methanosarcina mazei populations from Columbia River sediment.</title>
        <authorList>
            <person name="Youngblut N.D."/>
            <person name="Wirth J.S."/>
            <person name="Henriksen J.R."/>
            <person name="Smith M."/>
            <person name="Simon H."/>
            <person name="Metcalf W.W."/>
            <person name="Whitaker R.J."/>
        </authorList>
    </citation>
    <scope>NUCLEOTIDE SEQUENCE [LARGE SCALE GENOMIC DNA]</scope>
    <source>
        <strain evidence="1 2">1.H.A.2.7</strain>
    </source>
</reference>
<dbReference type="SUPFAM" id="SSF51658">
    <property type="entry name" value="Xylose isomerase-like"/>
    <property type="match status" value="1"/>
</dbReference>
<evidence type="ECO:0008006" key="3">
    <source>
        <dbReference type="Google" id="ProtNLM"/>
    </source>
</evidence>
<feature type="non-terminal residue" evidence="1">
    <location>
        <position position="1"/>
    </location>
</feature>
<evidence type="ECO:0000313" key="1">
    <source>
        <dbReference type="EMBL" id="KKH64088.1"/>
    </source>
</evidence>